<dbReference type="SUPFAM" id="SSF56112">
    <property type="entry name" value="Protein kinase-like (PK-like)"/>
    <property type="match status" value="1"/>
</dbReference>
<dbReference type="EMBL" id="MCGG01000014">
    <property type="protein sequence ID" value="OEJ68403.1"/>
    <property type="molecule type" value="Genomic_DNA"/>
</dbReference>
<dbReference type="SUPFAM" id="SSF52540">
    <property type="entry name" value="P-loop containing nucleoside triphosphate hydrolases"/>
    <property type="match status" value="1"/>
</dbReference>
<dbReference type="PANTHER" id="PTHR43883:SF1">
    <property type="entry name" value="GLUCONOKINASE"/>
    <property type="match status" value="1"/>
</dbReference>
<name>A0A1E5Q9U9_9PROT</name>
<dbReference type="InterPro" id="IPR011009">
    <property type="entry name" value="Kinase-like_dom_sf"/>
</dbReference>
<dbReference type="Pfam" id="PF13671">
    <property type="entry name" value="AAA_33"/>
    <property type="match status" value="1"/>
</dbReference>
<protein>
    <recommendedName>
        <fullName evidence="1">Aminoglycoside phosphotransferase domain-containing protein</fullName>
    </recommendedName>
</protein>
<dbReference type="Pfam" id="PF01636">
    <property type="entry name" value="APH"/>
    <property type="match status" value="1"/>
</dbReference>
<keyword evidence="3" id="KW-1185">Reference proteome</keyword>
<proteinExistence type="predicted"/>
<dbReference type="InterPro" id="IPR027417">
    <property type="entry name" value="P-loop_NTPase"/>
</dbReference>
<dbReference type="InterPro" id="IPR002575">
    <property type="entry name" value="Aminoglycoside_PTrfase"/>
</dbReference>
<dbReference type="AlphaFoldDB" id="A0A1E5Q9U9"/>
<gene>
    <name evidence="2" type="ORF">BEN30_06505</name>
</gene>
<evidence type="ECO:0000313" key="3">
    <source>
        <dbReference type="Proteomes" id="UP000095347"/>
    </source>
</evidence>
<dbReference type="STRING" id="28181.BEN30_06505"/>
<dbReference type="RefSeq" id="WP_069957244.1">
    <property type="nucleotide sequence ID" value="NZ_MCGG01000014.1"/>
</dbReference>
<dbReference type="InterPro" id="IPR052732">
    <property type="entry name" value="Cell-binding_unc_protein"/>
</dbReference>
<dbReference type="Gene3D" id="3.40.50.300">
    <property type="entry name" value="P-loop containing nucleotide triphosphate hydrolases"/>
    <property type="match status" value="1"/>
</dbReference>
<accession>A0A1E5Q9U9</accession>
<evidence type="ECO:0000313" key="2">
    <source>
        <dbReference type="EMBL" id="OEJ68403.1"/>
    </source>
</evidence>
<dbReference type="OrthoDB" id="9810277at2"/>
<sequence length="517" mass="56780">MIKEDQSAQVALLSDPAVFGDATQTVGRASTHASEVFIGETRVLKLKRAVAYPFLDYSDKDKRLKNCEAEVALNRRTAPNLYRGVIPITRGADGKLHLNQPGEVVDWVVDMARFDEDTLFDRLATKGKLNRHLMEHLADKIAMFHAASEARQDGGGRFGMIMTIESNAKAFVENAPGFLDMAQVSQLTEHSLQMVDEVVDLLESRRLHGCVRHCHGDMHLRNIFLENGEPVLFDCIEFNEAFSTIDVLYDLAFLLMDLDYRGLRTLATVTMNRYMDITGSAWGLAALPLFLSVRAGVRSFVACAAAKSVDEAAFKAEQVSQAQIYLDMALNYLDVPEPQLIAVGGLSGSGKSRFARDLAQHIGAAPGARLVRSDVLRKRMAGLHPLDKLGAEGYTPKMSEQTYQAVYDEVRTVLATGHSVIADCVFSKPAERQAIADVAAEMGVPFYGFWLSAPPDVMQARVTKRKNNASDADAHVVRQQLDYELGVIDWHAIDSSGSCSQTDAQALKILGILSTKG</sequence>
<dbReference type="Gene3D" id="3.90.1200.10">
    <property type="match status" value="1"/>
</dbReference>
<feature type="domain" description="Aminoglycoside phosphotransferase" evidence="1">
    <location>
        <begin position="130"/>
        <end position="264"/>
    </location>
</feature>
<evidence type="ECO:0000259" key="1">
    <source>
        <dbReference type="Pfam" id="PF01636"/>
    </source>
</evidence>
<dbReference type="Proteomes" id="UP000095347">
    <property type="component" value="Unassembled WGS sequence"/>
</dbReference>
<organism evidence="2 3">
    <name type="scientific">Magnetovibrio blakemorei</name>
    <dbReference type="NCBI Taxonomy" id="28181"/>
    <lineage>
        <taxon>Bacteria</taxon>
        <taxon>Pseudomonadati</taxon>
        <taxon>Pseudomonadota</taxon>
        <taxon>Alphaproteobacteria</taxon>
        <taxon>Rhodospirillales</taxon>
        <taxon>Magnetovibrionaceae</taxon>
        <taxon>Magnetovibrio</taxon>
    </lineage>
</organism>
<dbReference type="PANTHER" id="PTHR43883">
    <property type="entry name" value="SLR0207 PROTEIN"/>
    <property type="match status" value="1"/>
</dbReference>
<comment type="caution">
    <text evidence="2">The sequence shown here is derived from an EMBL/GenBank/DDBJ whole genome shotgun (WGS) entry which is preliminary data.</text>
</comment>
<reference evidence="3" key="1">
    <citation type="submission" date="2016-07" db="EMBL/GenBank/DDBJ databases">
        <authorList>
            <person name="Florea S."/>
            <person name="Webb J.S."/>
            <person name="Jaromczyk J."/>
            <person name="Schardl C.L."/>
        </authorList>
    </citation>
    <scope>NUCLEOTIDE SEQUENCE [LARGE SCALE GENOMIC DNA]</scope>
    <source>
        <strain evidence="3">MV-1</strain>
    </source>
</reference>